<dbReference type="InterPro" id="IPR020084">
    <property type="entry name" value="NUDIX_hydrolase_CS"/>
</dbReference>
<comment type="caution">
    <text evidence="3">The sequence shown here is derived from an EMBL/GenBank/DDBJ whole genome shotgun (WGS) entry which is preliminary data.</text>
</comment>
<dbReference type="STRING" id="1802559.A2372_02600"/>
<dbReference type="InterPro" id="IPR015797">
    <property type="entry name" value="NUDIX_hydrolase-like_dom_sf"/>
</dbReference>
<dbReference type="Proteomes" id="UP000176422">
    <property type="component" value="Unassembled WGS sequence"/>
</dbReference>
<proteinExistence type="predicted"/>
<dbReference type="GO" id="GO:0006754">
    <property type="term" value="P:ATP biosynthetic process"/>
    <property type="evidence" value="ECO:0007669"/>
    <property type="project" value="TreeGrafter"/>
</dbReference>
<dbReference type="SUPFAM" id="SSF55811">
    <property type="entry name" value="Nudix"/>
    <property type="match status" value="1"/>
</dbReference>
<reference evidence="3 4" key="1">
    <citation type="journal article" date="2016" name="Nat. Commun.">
        <title>Thousands of microbial genomes shed light on interconnected biogeochemical processes in an aquifer system.</title>
        <authorList>
            <person name="Anantharaman K."/>
            <person name="Brown C.T."/>
            <person name="Hug L.A."/>
            <person name="Sharon I."/>
            <person name="Castelle C.J."/>
            <person name="Probst A.J."/>
            <person name="Thomas B.C."/>
            <person name="Singh A."/>
            <person name="Wilkins M.J."/>
            <person name="Karaoz U."/>
            <person name="Brodie E.L."/>
            <person name="Williams K.H."/>
            <person name="Hubbard S.S."/>
            <person name="Banfield J.F."/>
        </authorList>
    </citation>
    <scope>NUCLEOTIDE SEQUENCE [LARGE SCALE GENOMIC DNA]</scope>
</reference>
<gene>
    <name evidence="3" type="ORF">A2372_02600</name>
</gene>
<dbReference type="Gene3D" id="3.90.79.10">
    <property type="entry name" value="Nucleoside Triphosphate Pyrophosphohydrolase"/>
    <property type="match status" value="1"/>
</dbReference>
<dbReference type="PROSITE" id="PS51462">
    <property type="entry name" value="NUDIX"/>
    <property type="match status" value="1"/>
</dbReference>
<dbReference type="GO" id="GO:0006167">
    <property type="term" value="P:AMP biosynthetic process"/>
    <property type="evidence" value="ECO:0007669"/>
    <property type="project" value="TreeGrafter"/>
</dbReference>
<dbReference type="GO" id="GO:0004081">
    <property type="term" value="F:bis(5'-nucleosyl)-tetraphosphatase (asymmetrical) activity"/>
    <property type="evidence" value="ECO:0007669"/>
    <property type="project" value="TreeGrafter"/>
</dbReference>
<evidence type="ECO:0000259" key="2">
    <source>
        <dbReference type="PROSITE" id="PS51462"/>
    </source>
</evidence>
<protein>
    <recommendedName>
        <fullName evidence="2">Nudix hydrolase domain-containing protein</fullName>
    </recommendedName>
</protein>
<feature type="domain" description="Nudix hydrolase" evidence="2">
    <location>
        <begin position="1"/>
        <end position="135"/>
    </location>
</feature>
<dbReference type="InterPro" id="IPR000086">
    <property type="entry name" value="NUDIX_hydrolase_dom"/>
</dbReference>
<sequence>MNGAIIIFHRNHGGRQEFLIVQNAKTGNISFVGGGRETGETLEETAQREVKEELGLSPTQYALVPTDVAHEFIFGSKKSERTGQKGSYAVFLANADSLSDISHTGDLTSIAWKSKEDVLKELSFEELKDVFVEAIKHIRDIHI</sequence>
<dbReference type="InterPro" id="IPR051325">
    <property type="entry name" value="Nudix_hydrolase_domain"/>
</dbReference>
<organism evidence="3 4">
    <name type="scientific">Candidatus Wolfebacteria bacterium RIFOXYB1_FULL_54_12</name>
    <dbReference type="NCBI Taxonomy" id="1802559"/>
    <lineage>
        <taxon>Bacteria</taxon>
        <taxon>Candidatus Wolfeibacteriota</taxon>
    </lineage>
</organism>
<dbReference type="PANTHER" id="PTHR21340:SF0">
    <property type="entry name" value="BIS(5'-NUCLEOSYL)-TETRAPHOSPHATASE [ASYMMETRICAL]"/>
    <property type="match status" value="1"/>
</dbReference>
<evidence type="ECO:0000256" key="1">
    <source>
        <dbReference type="ARBA" id="ARBA00022801"/>
    </source>
</evidence>
<keyword evidence="1" id="KW-0378">Hydrolase</keyword>
<accession>A0A1F8DZ84</accession>
<name>A0A1F8DZ84_9BACT</name>
<dbReference type="PROSITE" id="PS00893">
    <property type="entry name" value="NUDIX_BOX"/>
    <property type="match status" value="1"/>
</dbReference>
<dbReference type="Pfam" id="PF00293">
    <property type="entry name" value="NUDIX"/>
    <property type="match status" value="1"/>
</dbReference>
<dbReference type="AlphaFoldDB" id="A0A1F8DZ84"/>
<evidence type="ECO:0000313" key="4">
    <source>
        <dbReference type="Proteomes" id="UP000176422"/>
    </source>
</evidence>
<evidence type="ECO:0000313" key="3">
    <source>
        <dbReference type="EMBL" id="OGM93268.1"/>
    </source>
</evidence>
<dbReference type="PANTHER" id="PTHR21340">
    <property type="entry name" value="DIADENOSINE 5,5-P1,P4-TETRAPHOSPHATE PYROPHOSPHOHYDROLASE MUTT"/>
    <property type="match status" value="1"/>
</dbReference>
<dbReference type="EMBL" id="MGIT01000001">
    <property type="protein sequence ID" value="OGM93268.1"/>
    <property type="molecule type" value="Genomic_DNA"/>
</dbReference>